<organism evidence="1 2">
    <name type="scientific">Phytohabitans rumicis</name>
    <dbReference type="NCBI Taxonomy" id="1076125"/>
    <lineage>
        <taxon>Bacteria</taxon>
        <taxon>Bacillati</taxon>
        <taxon>Actinomycetota</taxon>
        <taxon>Actinomycetes</taxon>
        <taxon>Micromonosporales</taxon>
        <taxon>Micromonosporaceae</taxon>
    </lineage>
</organism>
<dbReference type="InterPro" id="IPR023393">
    <property type="entry name" value="START-like_dom_sf"/>
</dbReference>
<name>A0A6V8LN49_9ACTN</name>
<evidence type="ECO:0000313" key="2">
    <source>
        <dbReference type="Proteomes" id="UP000482960"/>
    </source>
</evidence>
<dbReference type="InterPro" id="IPR019587">
    <property type="entry name" value="Polyketide_cyclase/dehydratase"/>
</dbReference>
<proteinExistence type="predicted"/>
<comment type="caution">
    <text evidence="1">The sequence shown here is derived from an EMBL/GenBank/DDBJ whole genome shotgun (WGS) entry which is preliminary data.</text>
</comment>
<accession>A0A6V8LN49</accession>
<dbReference type="SUPFAM" id="SSF55961">
    <property type="entry name" value="Bet v1-like"/>
    <property type="match status" value="1"/>
</dbReference>
<protein>
    <recommendedName>
        <fullName evidence="3">Polyketide cyclase</fullName>
    </recommendedName>
</protein>
<dbReference type="Proteomes" id="UP000482960">
    <property type="component" value="Unassembled WGS sequence"/>
</dbReference>
<gene>
    <name evidence="1" type="ORF">Prum_100830</name>
</gene>
<reference evidence="1 2" key="1">
    <citation type="submission" date="2020-03" db="EMBL/GenBank/DDBJ databases">
        <title>Whole genome shotgun sequence of Phytohabitans rumicis NBRC 108638.</title>
        <authorList>
            <person name="Komaki H."/>
            <person name="Tamura T."/>
        </authorList>
    </citation>
    <scope>NUCLEOTIDE SEQUENCE [LARGE SCALE GENOMIC DNA]</scope>
    <source>
        <strain evidence="1 2">NBRC 108638</strain>
    </source>
</reference>
<dbReference type="CDD" id="cd07812">
    <property type="entry name" value="SRPBCC"/>
    <property type="match status" value="1"/>
</dbReference>
<dbReference type="RefSeq" id="WP_173086119.1">
    <property type="nucleotide sequence ID" value="NZ_BAABJB010000037.1"/>
</dbReference>
<reference evidence="1 2" key="2">
    <citation type="submission" date="2020-03" db="EMBL/GenBank/DDBJ databases">
        <authorList>
            <person name="Ichikawa N."/>
            <person name="Kimura A."/>
            <person name="Kitahashi Y."/>
            <person name="Uohara A."/>
        </authorList>
    </citation>
    <scope>NUCLEOTIDE SEQUENCE [LARGE SCALE GENOMIC DNA]</scope>
    <source>
        <strain evidence="1 2">NBRC 108638</strain>
    </source>
</reference>
<dbReference type="EMBL" id="BLPG01000002">
    <property type="protein sequence ID" value="GFJ96441.1"/>
    <property type="molecule type" value="Genomic_DNA"/>
</dbReference>
<evidence type="ECO:0000313" key="1">
    <source>
        <dbReference type="EMBL" id="GFJ96441.1"/>
    </source>
</evidence>
<keyword evidence="2" id="KW-1185">Reference proteome</keyword>
<sequence>MAKVSVSAVAAAGPEQVWKLVIDLPRYAEWLTMHEGFTGDVPATLSEGTAYRQRVKLMGMPAEMAWQVVTADEPTGRLELAGDGPMGVKAKNRFIIEPADAGSQITYEMEFAGPALAGPMATMLEKQAGTAAKASLEKFTALLG</sequence>
<dbReference type="Gene3D" id="3.30.530.20">
    <property type="match status" value="1"/>
</dbReference>
<dbReference type="Pfam" id="PF10604">
    <property type="entry name" value="Polyketide_cyc2"/>
    <property type="match status" value="1"/>
</dbReference>
<dbReference type="AlphaFoldDB" id="A0A6V8LN49"/>
<evidence type="ECO:0008006" key="3">
    <source>
        <dbReference type="Google" id="ProtNLM"/>
    </source>
</evidence>